<organism evidence="1">
    <name type="scientific">Hyperionvirus sp</name>
    <dbReference type="NCBI Taxonomy" id="2487770"/>
    <lineage>
        <taxon>Viruses</taxon>
        <taxon>Varidnaviria</taxon>
        <taxon>Bamfordvirae</taxon>
        <taxon>Nucleocytoviricota</taxon>
        <taxon>Megaviricetes</taxon>
        <taxon>Imitervirales</taxon>
        <taxon>Mimiviridae</taxon>
        <taxon>Klosneuvirinae</taxon>
    </lineage>
</organism>
<name>A0A3G5A6P4_9VIRU</name>
<protein>
    <submittedName>
        <fullName evidence="1">Uncharacterized protein</fullName>
    </submittedName>
</protein>
<gene>
    <name evidence="1" type="ORF">Hyperionvirus2_216</name>
</gene>
<accession>A0A3G5A6P4</accession>
<reference evidence="1" key="1">
    <citation type="submission" date="2018-10" db="EMBL/GenBank/DDBJ databases">
        <title>Hidden diversity of soil giant viruses.</title>
        <authorList>
            <person name="Schulz F."/>
            <person name="Alteio L."/>
            <person name="Goudeau D."/>
            <person name="Ryan E.M."/>
            <person name="Malmstrom R.R."/>
            <person name="Blanchard J."/>
            <person name="Woyke T."/>
        </authorList>
    </citation>
    <scope>NUCLEOTIDE SEQUENCE</scope>
    <source>
        <strain evidence="1">HYV1</strain>
    </source>
</reference>
<proteinExistence type="predicted"/>
<dbReference type="EMBL" id="MK072384">
    <property type="protein sequence ID" value="AYV82848.1"/>
    <property type="molecule type" value="Genomic_DNA"/>
</dbReference>
<sequence length="271" mass="31106">MASLYSLGFTKLESAPLGLGELYKKRCDCVFCSMDHNASFPCCSKECLGTDESNLVAVPRHARYVLNESAHRRCSHIHSKCQVPDCNASREQYMTDQKTREFLGFDGPCRPQPFCENHLPKCACGNWCYTKSSAFTEMKYPLSEADSASFSRYCMKCSTICTITDCKSMVFISCDKKSSFCEDHERQFVVKGHEKFEQLVRDAASIRTNPEFQPFKEKVLFPGRYTFEEYFLTCTSLFTQASTSANPTIWQNFFKEADYFHRYSEALSEEL</sequence>
<evidence type="ECO:0000313" key="1">
    <source>
        <dbReference type="EMBL" id="AYV82848.1"/>
    </source>
</evidence>